<dbReference type="InterPro" id="IPR001680">
    <property type="entry name" value="WD40_rpt"/>
</dbReference>
<name>A0A9W9TQE3_PENCI</name>
<dbReference type="SUPFAM" id="SSF50978">
    <property type="entry name" value="WD40 repeat-like"/>
    <property type="match status" value="2"/>
</dbReference>
<dbReference type="Proteomes" id="UP001147733">
    <property type="component" value="Unassembled WGS sequence"/>
</dbReference>
<dbReference type="RefSeq" id="XP_056502332.1">
    <property type="nucleotide sequence ID" value="XM_056642920.1"/>
</dbReference>
<reference evidence="8" key="1">
    <citation type="submission" date="2022-11" db="EMBL/GenBank/DDBJ databases">
        <authorList>
            <person name="Petersen C."/>
        </authorList>
    </citation>
    <scope>NUCLEOTIDE SEQUENCE</scope>
    <source>
        <strain evidence="8">IBT 23319</strain>
    </source>
</reference>
<dbReference type="Pfam" id="PF00400">
    <property type="entry name" value="WD40"/>
    <property type="match status" value="2"/>
</dbReference>
<dbReference type="InterPro" id="IPR015943">
    <property type="entry name" value="WD40/YVTN_repeat-like_dom_sf"/>
</dbReference>
<dbReference type="InterPro" id="IPR019775">
    <property type="entry name" value="WD40_repeat_CS"/>
</dbReference>
<dbReference type="OrthoDB" id="5594999at2759"/>
<keyword evidence="5" id="KW-0677">Repeat</keyword>
<comment type="caution">
    <text evidence="8">The sequence shown here is derived from an EMBL/GenBank/DDBJ whole genome shotgun (WGS) entry which is preliminary data.</text>
</comment>
<keyword evidence="4" id="KW-0819">tRNA processing</keyword>
<dbReference type="Gene3D" id="2.130.10.10">
    <property type="entry name" value="YVTN repeat-like/Quinoprotein amine dehydrogenase"/>
    <property type="match status" value="3"/>
</dbReference>
<evidence type="ECO:0000256" key="3">
    <source>
        <dbReference type="ARBA" id="ARBA00022574"/>
    </source>
</evidence>
<evidence type="ECO:0000256" key="4">
    <source>
        <dbReference type="ARBA" id="ARBA00022694"/>
    </source>
</evidence>
<accession>A0A9W9TQE3</accession>
<evidence type="ECO:0008006" key="10">
    <source>
        <dbReference type="Google" id="ProtNLM"/>
    </source>
</evidence>
<keyword evidence="9" id="KW-1185">Reference proteome</keyword>
<dbReference type="GO" id="GO:0005737">
    <property type="term" value="C:cytoplasm"/>
    <property type="evidence" value="ECO:0007669"/>
    <property type="project" value="UniProtKB-SubCell"/>
</dbReference>
<dbReference type="SMART" id="SM00320">
    <property type="entry name" value="WD40"/>
    <property type="match status" value="9"/>
</dbReference>
<feature type="repeat" description="WD" evidence="7">
    <location>
        <begin position="806"/>
        <end position="839"/>
    </location>
</feature>
<dbReference type="PANTHER" id="PTHR14344">
    <property type="entry name" value="WD REPEAT PROTEIN"/>
    <property type="match status" value="1"/>
</dbReference>
<comment type="subcellular location">
    <subcellularLocation>
        <location evidence="1">Cytoplasm</location>
    </subcellularLocation>
</comment>
<evidence type="ECO:0000256" key="5">
    <source>
        <dbReference type="ARBA" id="ARBA00022737"/>
    </source>
</evidence>
<evidence type="ECO:0000256" key="6">
    <source>
        <dbReference type="ARBA" id="ARBA00038255"/>
    </source>
</evidence>
<dbReference type="EMBL" id="JAPQKT010000003">
    <property type="protein sequence ID" value="KAJ5234832.1"/>
    <property type="molecule type" value="Genomic_DNA"/>
</dbReference>
<dbReference type="AlphaFoldDB" id="A0A9W9TQE3"/>
<evidence type="ECO:0000256" key="2">
    <source>
        <dbReference type="ARBA" id="ARBA00022490"/>
    </source>
</evidence>
<dbReference type="InterPro" id="IPR036322">
    <property type="entry name" value="WD40_repeat_dom_sf"/>
</dbReference>
<gene>
    <name evidence="8" type="ORF">N7469_004000</name>
</gene>
<dbReference type="SUPFAM" id="SSF101908">
    <property type="entry name" value="Putative isomerase YbhE"/>
    <property type="match status" value="1"/>
</dbReference>
<evidence type="ECO:0000256" key="7">
    <source>
        <dbReference type="PROSITE-ProRule" id="PRU00221"/>
    </source>
</evidence>
<keyword evidence="2" id="KW-0963">Cytoplasm</keyword>
<evidence type="ECO:0000313" key="9">
    <source>
        <dbReference type="Proteomes" id="UP001147733"/>
    </source>
</evidence>
<dbReference type="PROSITE" id="PS50082">
    <property type="entry name" value="WD_REPEATS_2"/>
    <property type="match status" value="2"/>
</dbReference>
<evidence type="ECO:0000313" key="8">
    <source>
        <dbReference type="EMBL" id="KAJ5234832.1"/>
    </source>
</evidence>
<dbReference type="GO" id="GO:0030488">
    <property type="term" value="P:tRNA methylation"/>
    <property type="evidence" value="ECO:0007669"/>
    <property type="project" value="TreeGrafter"/>
</dbReference>
<protein>
    <recommendedName>
        <fullName evidence="10">WD repeat protein</fullName>
    </recommendedName>
</protein>
<evidence type="ECO:0000256" key="1">
    <source>
        <dbReference type="ARBA" id="ARBA00004496"/>
    </source>
</evidence>
<feature type="repeat" description="WD" evidence="7">
    <location>
        <begin position="213"/>
        <end position="263"/>
    </location>
</feature>
<dbReference type="InterPro" id="IPR051973">
    <property type="entry name" value="tRNA_Anticodon_Mtase-Reg"/>
</dbReference>
<reference evidence="8" key="2">
    <citation type="journal article" date="2023" name="IMA Fungus">
        <title>Comparative genomic study of the Penicillium genus elucidates a diverse pangenome and 15 lateral gene transfer events.</title>
        <authorList>
            <person name="Petersen C."/>
            <person name="Sorensen T."/>
            <person name="Nielsen M.R."/>
            <person name="Sondergaard T.E."/>
            <person name="Sorensen J.L."/>
            <person name="Fitzpatrick D.A."/>
            <person name="Frisvad J.C."/>
            <person name="Nielsen K.L."/>
        </authorList>
    </citation>
    <scope>NUCLEOTIDE SEQUENCE</scope>
    <source>
        <strain evidence="8">IBT 23319</strain>
    </source>
</reference>
<keyword evidence="3 7" id="KW-0853">WD repeat</keyword>
<comment type="similarity">
    <text evidence="6">Belongs to the WD repeat WDR6 family.</text>
</comment>
<dbReference type="GeneID" id="81382087"/>
<dbReference type="PROSITE" id="PS00678">
    <property type="entry name" value="WD_REPEATS_1"/>
    <property type="match status" value="1"/>
</dbReference>
<proteinExistence type="inferred from homology"/>
<organism evidence="8 9">
    <name type="scientific">Penicillium citrinum</name>
    <dbReference type="NCBI Taxonomy" id="5077"/>
    <lineage>
        <taxon>Eukaryota</taxon>
        <taxon>Fungi</taxon>
        <taxon>Dikarya</taxon>
        <taxon>Ascomycota</taxon>
        <taxon>Pezizomycotina</taxon>
        <taxon>Eurotiomycetes</taxon>
        <taxon>Eurotiomycetidae</taxon>
        <taxon>Eurotiales</taxon>
        <taxon>Aspergillaceae</taxon>
        <taxon>Penicillium</taxon>
    </lineage>
</organism>
<sequence length="1141" mass="124299">MSPSIEQVDACVPITALKTYRWGQKLFVFQGQGPYFRVIDDRTGDVVAQIQGFKRNNVHGFILLPQHDNRLQVIIWGGPSVRLVELVFDTVSNEPALLSAATTELLAPDWILNGCAAVPGGANAVYLLTANNALLGLKFSEGVSGRYRSSICMRQLTTSVKSILYTGDLIAISASHILIVSGTAFGEIIVWSCFISGQNASDTEAIGSIHHFFTGHEGSIYGVRILPKIQTLDDGQSVRLLASCSDDRTLRIWDISDCEKKSVEDYSAYSTDGFELRSTGFGGSATEYSEVGSESCVAKAYGHAARIWAVSPRSIREESPCKLGLVTRGEDCTCVHWDLEWDISSAGKTKYQLRQTDSIHPHSGKHIWSMDLCSQGEDTVVFTGGADGALKSHKIREINRPKKPDPPVNLKLAKLYGPKSFALVASDCLLCCTVRSQLRLGFLGPGEYAEVNWEELCVLEDLSSFASMAGSTSLELALIGNSKGLVRLYDHSTKSIRDLVDLGERALAFFLLETSEPSKSISFIAAHLKDDEATLVTVNDWKTDNPQVETTIIVLPEKPFEISSAAKTQDSQYLILGSKLGGLATYRMSGLSLPSGPLILNRRAHGKEGTHHIQALPATNAESKSQSQFILTCGRDGHYCVHEIKTNGDEHESVSFETLHRTPSALGSHLQGAYFDEQTGDLMIYGFKGQTFVLRNESKQTDIDHIPSGGFRRTWTFHPGLKGSGQAILLFQEGAQVLAVRIQTSKRSVRAGAHGREIKSLDCQPHIEGRPLLFATGAEDTTLRIMSPSNDAGKAPWGSFKTHLILKTHNSGIQQVTWSKNGRYLFTSAADEELFVWKIGSLASFGVTTVLLATCPKTEQESELRITSFDMVEVETSGSEEYLLCLTLSNSKIRVFHFSPNEGGHFTQLAEGQYMTNCLTQARFLVKRSSIGLITAATDGYFTMWDLTSTLEPFYAISSSALKLKKSLQGTESSPESIACENRFQITSNSIKAMELVQISDNVDLVLAGSDDNSVTVSLLRASPTNGVRTAQVVTVSIPDAHTASVTALQVIGHQKTKNSDTGADVTNLMVVTSGNDHRIKIWSIAIDPAQSGTNGIDIDLQLDRYSPVADISSLGLLQDPSESRLLVGGVGLELLKLDFK</sequence>
<dbReference type="PANTHER" id="PTHR14344:SF3">
    <property type="entry name" value="WD REPEAT-CONTAINING PROTEIN 6"/>
    <property type="match status" value="1"/>
</dbReference>
<dbReference type="PROSITE" id="PS50294">
    <property type="entry name" value="WD_REPEATS_REGION"/>
    <property type="match status" value="1"/>
</dbReference>